<dbReference type="PANTHER" id="PTHR30061">
    <property type="entry name" value="MALTOSE-BINDING PERIPLASMIC PROTEIN"/>
    <property type="match status" value="1"/>
</dbReference>
<dbReference type="InterPro" id="IPR006059">
    <property type="entry name" value="SBP"/>
</dbReference>
<reference evidence="6" key="1">
    <citation type="journal article" date="2019" name="Int. J. Syst. Evol. Microbiol.">
        <title>The Global Catalogue of Microorganisms (GCM) 10K type strain sequencing project: providing services to taxonomists for standard genome sequencing and annotation.</title>
        <authorList>
            <consortium name="The Broad Institute Genomics Platform"/>
            <consortium name="The Broad Institute Genome Sequencing Center for Infectious Disease"/>
            <person name="Wu L."/>
            <person name="Ma J."/>
        </authorList>
    </citation>
    <scope>NUCLEOTIDE SEQUENCE [LARGE SCALE GENOMIC DNA]</scope>
    <source>
        <strain evidence="6">CGMCC 1.15420</strain>
    </source>
</reference>
<dbReference type="Gene3D" id="3.40.190.10">
    <property type="entry name" value="Periplasmic binding protein-like II"/>
    <property type="match status" value="2"/>
</dbReference>
<evidence type="ECO:0000256" key="4">
    <source>
        <dbReference type="SAM" id="SignalP"/>
    </source>
</evidence>
<dbReference type="RefSeq" id="WP_162944237.1">
    <property type="nucleotide sequence ID" value="NZ_BMIW01000001.1"/>
</dbReference>
<accession>A0ABQ1VN15</accession>
<name>A0ABQ1VN15_9BACL</name>
<dbReference type="EMBL" id="BMIW01000001">
    <property type="protein sequence ID" value="GGF82905.1"/>
    <property type="molecule type" value="Genomic_DNA"/>
</dbReference>
<evidence type="ECO:0000313" key="6">
    <source>
        <dbReference type="Proteomes" id="UP000608420"/>
    </source>
</evidence>
<protein>
    <recommendedName>
        <fullName evidence="7">ABC transporter substrate-binding protein</fullName>
    </recommendedName>
</protein>
<dbReference type="Pfam" id="PF13416">
    <property type="entry name" value="SBP_bac_8"/>
    <property type="match status" value="1"/>
</dbReference>
<comment type="caution">
    <text evidence="5">The sequence shown here is derived from an EMBL/GenBank/DDBJ whole genome shotgun (WGS) entry which is preliminary data.</text>
</comment>
<evidence type="ECO:0000313" key="5">
    <source>
        <dbReference type="EMBL" id="GGF82905.1"/>
    </source>
</evidence>
<keyword evidence="3 4" id="KW-0732">Signal</keyword>
<keyword evidence="6" id="KW-1185">Reference proteome</keyword>
<dbReference type="PANTHER" id="PTHR30061:SF50">
    <property type="entry name" value="MALTOSE_MALTODEXTRIN-BINDING PERIPLASMIC PROTEIN"/>
    <property type="match status" value="1"/>
</dbReference>
<feature type="signal peptide" evidence="4">
    <location>
        <begin position="1"/>
        <end position="26"/>
    </location>
</feature>
<evidence type="ECO:0000256" key="1">
    <source>
        <dbReference type="ARBA" id="ARBA00008520"/>
    </source>
</evidence>
<feature type="chain" id="PRO_5045986071" description="ABC transporter substrate-binding protein" evidence="4">
    <location>
        <begin position="27"/>
        <end position="420"/>
    </location>
</feature>
<proteinExistence type="inferred from homology"/>
<dbReference type="Proteomes" id="UP000608420">
    <property type="component" value="Unassembled WGS sequence"/>
</dbReference>
<comment type="similarity">
    <text evidence="1">Belongs to the bacterial solute-binding protein 1 family.</text>
</comment>
<gene>
    <name evidence="5" type="ORF">GCM10010913_00460</name>
</gene>
<keyword evidence="2" id="KW-0813">Transport</keyword>
<evidence type="ECO:0000256" key="3">
    <source>
        <dbReference type="ARBA" id="ARBA00022729"/>
    </source>
</evidence>
<evidence type="ECO:0008006" key="7">
    <source>
        <dbReference type="Google" id="ProtNLM"/>
    </source>
</evidence>
<dbReference type="SUPFAM" id="SSF53850">
    <property type="entry name" value="Periplasmic binding protein-like II"/>
    <property type="match status" value="1"/>
</dbReference>
<evidence type="ECO:0000256" key="2">
    <source>
        <dbReference type="ARBA" id="ARBA00022448"/>
    </source>
</evidence>
<organism evidence="5 6">
    <name type="scientific">Paenibacillus aceti</name>
    <dbReference type="NCBI Taxonomy" id="1820010"/>
    <lineage>
        <taxon>Bacteria</taxon>
        <taxon>Bacillati</taxon>
        <taxon>Bacillota</taxon>
        <taxon>Bacilli</taxon>
        <taxon>Bacillales</taxon>
        <taxon>Paenibacillaceae</taxon>
        <taxon>Paenibacillus</taxon>
    </lineage>
</organism>
<sequence>MKRRNQWVLFAILLLALINLSPNEKSAVVGPKDQGRTPEPVIPPSQETMRDNGKIRVVVRLPESEFNELQAMNEAFMQEHHAEVNLVNLPIKGSYSLQQQFELGESPDVVLLDNVWVRHYAAGGFLLPTESYYSGSITGEMLSASLAQDEWNGYVWGVPLDADPYVWVYQNESLKEMGHSFPASPEGWKKIIEAWGELDSPPYLLGLDYGDPYAVMSLLWQLGAKGQGKTEASDSFFNKKGLNEAVALLEQLRPYIINTGETGTSDQWLGGSRQNALIELIPSTETRKYPYREMKVYFPEPTDSGNKMWIAGRSFAVTARSGNRETAGLWISAITSPIQQRQWYEKTNHLPTIKTLYYQTVRNGLPDWVSASFVKGQGFVQPVMAKLPELMQQLQEASQSYLRSELTAKQYLKQLDGLNP</sequence>